<feature type="non-terminal residue" evidence="1">
    <location>
        <position position="24"/>
    </location>
</feature>
<gene>
    <name evidence="1" type="ORF">METZ01_LOCUS319033</name>
</gene>
<proteinExistence type="predicted"/>
<dbReference type="EMBL" id="UINC01103642">
    <property type="protein sequence ID" value="SVC66179.1"/>
    <property type="molecule type" value="Genomic_DNA"/>
</dbReference>
<evidence type="ECO:0000313" key="1">
    <source>
        <dbReference type="EMBL" id="SVC66179.1"/>
    </source>
</evidence>
<protein>
    <submittedName>
        <fullName evidence="1">Uncharacterized protein</fullName>
    </submittedName>
</protein>
<organism evidence="1">
    <name type="scientific">marine metagenome</name>
    <dbReference type="NCBI Taxonomy" id="408172"/>
    <lineage>
        <taxon>unclassified sequences</taxon>
        <taxon>metagenomes</taxon>
        <taxon>ecological metagenomes</taxon>
    </lineage>
</organism>
<name>A0A382NYI6_9ZZZZ</name>
<accession>A0A382NYI6</accession>
<feature type="non-terminal residue" evidence="1">
    <location>
        <position position="1"/>
    </location>
</feature>
<dbReference type="AlphaFoldDB" id="A0A382NYI6"/>
<reference evidence="1" key="1">
    <citation type="submission" date="2018-05" db="EMBL/GenBank/DDBJ databases">
        <authorList>
            <person name="Lanie J.A."/>
            <person name="Ng W.-L."/>
            <person name="Kazmierczak K.M."/>
            <person name="Andrzejewski T.M."/>
            <person name="Davidsen T.M."/>
            <person name="Wayne K.J."/>
            <person name="Tettelin H."/>
            <person name="Glass J.I."/>
            <person name="Rusch D."/>
            <person name="Podicherti R."/>
            <person name="Tsui H.-C.T."/>
            <person name="Winkler M.E."/>
        </authorList>
    </citation>
    <scope>NUCLEOTIDE SEQUENCE</scope>
</reference>
<sequence>WARLADFIRRPSKHSLACRERSAL</sequence>